<evidence type="ECO:0000259" key="3">
    <source>
        <dbReference type="Pfam" id="PF11741"/>
    </source>
</evidence>
<dbReference type="AlphaFoldDB" id="A0A2C8F8S2"/>
<feature type="domain" description="AMIN" evidence="3">
    <location>
        <begin position="142"/>
        <end position="233"/>
    </location>
</feature>
<gene>
    <name evidence="4" type="ORF">DPRO_1543</name>
</gene>
<organism evidence="4 5">
    <name type="scientific">Pseudodesulfovibrio profundus</name>
    <dbReference type="NCBI Taxonomy" id="57320"/>
    <lineage>
        <taxon>Bacteria</taxon>
        <taxon>Pseudomonadati</taxon>
        <taxon>Thermodesulfobacteriota</taxon>
        <taxon>Desulfovibrionia</taxon>
        <taxon>Desulfovibrionales</taxon>
        <taxon>Desulfovibrionaceae</taxon>
    </lineage>
</organism>
<reference evidence="5" key="1">
    <citation type="submission" date="2017-09" db="EMBL/GenBank/DDBJ databases">
        <authorList>
            <person name="Regsiter A."/>
            <person name="William W."/>
        </authorList>
    </citation>
    <scope>NUCLEOTIDE SEQUENCE [LARGE SCALE GENOMIC DNA]</scope>
    <source>
        <strain evidence="5">500-1</strain>
    </source>
</reference>
<keyword evidence="2" id="KW-0732">Signal</keyword>
<feature type="compositionally biased region" description="Low complexity" evidence="1">
    <location>
        <begin position="75"/>
        <end position="93"/>
    </location>
</feature>
<dbReference type="Gene3D" id="2.60.40.3500">
    <property type="match status" value="1"/>
</dbReference>
<keyword evidence="5" id="KW-1185">Reference proteome</keyword>
<sequence length="237" mass="25577">MLFKGQYRIFRSFSFCAILLMAGMGVCVPAVVSHAADSDMSRVRMEVDPTVLPPIQPPNLPEKANAESDDKADNGSDAAESAPAAAEGINAEGNKAKEAKVEDPTVDVKSDSEAADAGESAPAVEVKALAGPGTVDSIDVDIAKGRVVLHLHTDKKDVETSSFNLQSPRRLVVDVLGEWRYDKENVLRLESDAIKHVVIGSHPDKLRLVIHFRSDIEDVVPLIKQEESGLRITIPFS</sequence>
<protein>
    <recommendedName>
        <fullName evidence="3">AMIN domain-containing protein</fullName>
    </recommendedName>
</protein>
<dbReference type="EMBL" id="LT907975">
    <property type="protein sequence ID" value="SOB58439.1"/>
    <property type="molecule type" value="Genomic_DNA"/>
</dbReference>
<dbReference type="KEGG" id="pprf:DPRO_1543"/>
<evidence type="ECO:0000313" key="5">
    <source>
        <dbReference type="Proteomes" id="UP000219215"/>
    </source>
</evidence>
<evidence type="ECO:0000256" key="1">
    <source>
        <dbReference type="SAM" id="MobiDB-lite"/>
    </source>
</evidence>
<feature type="region of interest" description="Disordered" evidence="1">
    <location>
        <begin position="50"/>
        <end position="121"/>
    </location>
</feature>
<proteinExistence type="predicted"/>
<evidence type="ECO:0000256" key="2">
    <source>
        <dbReference type="SAM" id="SignalP"/>
    </source>
</evidence>
<accession>A0A2C8F8S2</accession>
<dbReference type="Proteomes" id="UP000219215">
    <property type="component" value="Chromosome DPRO"/>
</dbReference>
<dbReference type="Pfam" id="PF11741">
    <property type="entry name" value="AMIN"/>
    <property type="match status" value="1"/>
</dbReference>
<feature type="compositionally biased region" description="Basic and acidic residues" evidence="1">
    <location>
        <begin position="94"/>
        <end position="112"/>
    </location>
</feature>
<dbReference type="InterPro" id="IPR021731">
    <property type="entry name" value="AMIN_dom"/>
</dbReference>
<feature type="signal peptide" evidence="2">
    <location>
        <begin position="1"/>
        <end position="35"/>
    </location>
</feature>
<feature type="chain" id="PRO_5012180470" description="AMIN domain-containing protein" evidence="2">
    <location>
        <begin position="36"/>
        <end position="237"/>
    </location>
</feature>
<feature type="compositionally biased region" description="Basic and acidic residues" evidence="1">
    <location>
        <begin position="64"/>
        <end position="74"/>
    </location>
</feature>
<name>A0A2C8F8S2_9BACT</name>
<evidence type="ECO:0000313" key="4">
    <source>
        <dbReference type="EMBL" id="SOB58439.1"/>
    </source>
</evidence>
<feature type="compositionally biased region" description="Pro residues" evidence="1">
    <location>
        <begin position="51"/>
        <end position="60"/>
    </location>
</feature>